<accession>I3V4I6</accession>
<dbReference type="PROSITE" id="PS51898">
    <property type="entry name" value="TYR_RECOMBINASE"/>
    <property type="match status" value="1"/>
</dbReference>
<dbReference type="InterPro" id="IPR002104">
    <property type="entry name" value="Integrase_catalytic"/>
</dbReference>
<dbReference type="Proteomes" id="UP000005268">
    <property type="component" value="Chromosome"/>
</dbReference>
<dbReference type="AlphaFoldDB" id="I3V4I6"/>
<keyword evidence="3" id="KW-0233">DNA recombination</keyword>
<dbReference type="EMBL" id="CP003588">
    <property type="protein sequence ID" value="AFK72657.1"/>
    <property type="molecule type" value="Genomic_DNA"/>
</dbReference>
<evidence type="ECO:0000256" key="1">
    <source>
        <dbReference type="ARBA" id="ARBA00004496"/>
    </source>
</evidence>
<dbReference type="InterPro" id="IPR013762">
    <property type="entry name" value="Integrase-like_cat_sf"/>
</dbReference>
<dbReference type="Pfam" id="PF00589">
    <property type="entry name" value="Phage_integrase"/>
    <property type="match status" value="1"/>
</dbReference>
<gene>
    <name evidence="5" type="ORF">YSA_10854</name>
</gene>
<protein>
    <submittedName>
        <fullName evidence="5">Integrase/recombinase</fullName>
    </submittedName>
</protein>
<dbReference type="Gene3D" id="1.10.443.10">
    <property type="entry name" value="Intergrase catalytic core"/>
    <property type="match status" value="1"/>
</dbReference>
<evidence type="ECO:0000313" key="5">
    <source>
        <dbReference type="EMBL" id="AFK72657.1"/>
    </source>
</evidence>
<evidence type="ECO:0000256" key="2">
    <source>
        <dbReference type="ARBA" id="ARBA00022908"/>
    </source>
</evidence>
<dbReference type="PANTHER" id="PTHR30349:SF77">
    <property type="entry name" value="TYROSINE RECOMBINASE XERC"/>
    <property type="match status" value="1"/>
</dbReference>
<comment type="subcellular location">
    <subcellularLocation>
        <location evidence="1">Cytoplasm</location>
    </subcellularLocation>
</comment>
<dbReference type="GO" id="GO:0006310">
    <property type="term" value="P:DNA recombination"/>
    <property type="evidence" value="ECO:0007669"/>
    <property type="project" value="UniProtKB-KW"/>
</dbReference>
<name>I3V4I6_PSEPU</name>
<evidence type="ECO:0000256" key="3">
    <source>
        <dbReference type="ARBA" id="ARBA00023172"/>
    </source>
</evidence>
<dbReference type="SUPFAM" id="SSF56349">
    <property type="entry name" value="DNA breaking-rejoining enzymes"/>
    <property type="match status" value="1"/>
</dbReference>
<evidence type="ECO:0000313" key="6">
    <source>
        <dbReference type="Proteomes" id="UP000005268"/>
    </source>
</evidence>
<dbReference type="KEGG" id="ppi:YSA_10854"/>
<dbReference type="GO" id="GO:0003677">
    <property type="term" value="F:DNA binding"/>
    <property type="evidence" value="ECO:0007669"/>
    <property type="project" value="InterPro"/>
</dbReference>
<dbReference type="GO" id="GO:0005737">
    <property type="term" value="C:cytoplasm"/>
    <property type="evidence" value="ECO:0007669"/>
    <property type="project" value="UniProtKB-SubCell"/>
</dbReference>
<reference evidence="5 6" key="1">
    <citation type="journal article" date="2012" name="J. Bacteriol.">
        <title>Complete Genome Sequence of the Naphthalene-Degrading Pseudomonas putida Strain ND6.</title>
        <authorList>
            <person name="Li S."/>
            <person name="Zhao H."/>
            <person name="Li Y."/>
            <person name="Niu S."/>
            <person name="Cai B."/>
        </authorList>
    </citation>
    <scope>NUCLEOTIDE SEQUENCE [LARGE SCALE GENOMIC DNA]</scope>
    <source>
        <strain evidence="5 6">ND6</strain>
    </source>
</reference>
<dbReference type="InterPro" id="IPR050090">
    <property type="entry name" value="Tyrosine_recombinase_XerCD"/>
</dbReference>
<dbReference type="PANTHER" id="PTHR30349">
    <property type="entry name" value="PHAGE INTEGRASE-RELATED"/>
    <property type="match status" value="1"/>
</dbReference>
<dbReference type="GO" id="GO:0015074">
    <property type="term" value="P:DNA integration"/>
    <property type="evidence" value="ECO:0007669"/>
    <property type="project" value="UniProtKB-KW"/>
</dbReference>
<proteinExistence type="predicted"/>
<keyword evidence="2" id="KW-0229">DNA integration</keyword>
<dbReference type="HOGENOM" id="CLU_027562_42_0_6"/>
<dbReference type="InterPro" id="IPR011010">
    <property type="entry name" value="DNA_brk_join_enz"/>
</dbReference>
<evidence type="ECO:0000259" key="4">
    <source>
        <dbReference type="PROSITE" id="PS51898"/>
    </source>
</evidence>
<dbReference type="PATRIC" id="fig|231023.4.peg.5216"/>
<dbReference type="CDD" id="cd00397">
    <property type="entry name" value="DNA_BRE_C"/>
    <property type="match status" value="1"/>
</dbReference>
<feature type="domain" description="Tyr recombinase" evidence="4">
    <location>
        <begin position="155"/>
        <end position="360"/>
    </location>
</feature>
<sequence>MIADNVEGQIMSHETESLEESDFQGLSDDQLLHKWLAARSSCSNSYRVMRKEAERFVLWGQSTLGKCLREIVFEDACAYAVFLSDPQPNSMWVSKIKFPRGHPEWRPFARPLNASSRRLAITQLGGLYNWMVERGCCGANPFRLVQKPELIHSAVITRQIPLTGIQLLLETAGGSTNKLKSARDRFMVALFYLTGIRTFEAVNANMNSIQTFSGTERWLQVIGRRNKLRNIPVTAELYSEFVQYRTAFGLAPTIPDNDQTPLLLAANSRLKRAHSSTVLKAMKAIMERAATLARERELPDLSVQLKSASTHWLRHSCFSHLAAETGNLVLVNTLAGNSSVESIARYIPVEDQILLRGSALLKLPVARGS</sequence>
<organism evidence="5 6">
    <name type="scientific">Pseudomonas putida ND6</name>
    <dbReference type="NCBI Taxonomy" id="231023"/>
    <lineage>
        <taxon>Bacteria</taxon>
        <taxon>Pseudomonadati</taxon>
        <taxon>Pseudomonadota</taxon>
        <taxon>Gammaproteobacteria</taxon>
        <taxon>Pseudomonadales</taxon>
        <taxon>Pseudomonadaceae</taxon>
        <taxon>Pseudomonas</taxon>
    </lineage>
</organism>